<feature type="region of interest" description="Disordered" evidence="1">
    <location>
        <begin position="1"/>
        <end position="116"/>
    </location>
</feature>
<accession>A0A1C7MPG2</accession>
<evidence type="ECO:0000256" key="1">
    <source>
        <dbReference type="SAM" id="MobiDB-lite"/>
    </source>
</evidence>
<organism evidence="2 3">
    <name type="scientific">Grifola frondosa</name>
    <name type="common">Maitake</name>
    <name type="synonym">Polyporus frondosus</name>
    <dbReference type="NCBI Taxonomy" id="5627"/>
    <lineage>
        <taxon>Eukaryota</taxon>
        <taxon>Fungi</taxon>
        <taxon>Dikarya</taxon>
        <taxon>Basidiomycota</taxon>
        <taxon>Agaricomycotina</taxon>
        <taxon>Agaricomycetes</taxon>
        <taxon>Polyporales</taxon>
        <taxon>Grifolaceae</taxon>
        <taxon>Grifola</taxon>
    </lineage>
</organism>
<reference evidence="2 3" key="1">
    <citation type="submission" date="2016-03" db="EMBL/GenBank/DDBJ databases">
        <title>Whole genome sequencing of Grifola frondosa 9006-11.</title>
        <authorList>
            <person name="Min B."/>
            <person name="Park H."/>
            <person name="Kim J.-G."/>
            <person name="Cho H."/>
            <person name="Oh Y.-L."/>
            <person name="Kong W.-S."/>
            <person name="Choi I.-G."/>
        </authorList>
    </citation>
    <scope>NUCLEOTIDE SEQUENCE [LARGE SCALE GENOMIC DNA]</scope>
    <source>
        <strain evidence="2 3">9006-11</strain>
    </source>
</reference>
<keyword evidence="3" id="KW-1185">Reference proteome</keyword>
<feature type="compositionally biased region" description="Acidic residues" evidence="1">
    <location>
        <begin position="49"/>
        <end position="70"/>
    </location>
</feature>
<evidence type="ECO:0000313" key="2">
    <source>
        <dbReference type="EMBL" id="OBZ78577.1"/>
    </source>
</evidence>
<evidence type="ECO:0000313" key="3">
    <source>
        <dbReference type="Proteomes" id="UP000092993"/>
    </source>
</evidence>
<gene>
    <name evidence="2" type="ORF">A0H81_00214</name>
</gene>
<dbReference type="Proteomes" id="UP000092993">
    <property type="component" value="Unassembled WGS sequence"/>
</dbReference>
<name>A0A1C7MPG2_GRIFR</name>
<dbReference type="EMBL" id="LUGG01000001">
    <property type="protein sequence ID" value="OBZ78577.1"/>
    <property type="molecule type" value="Genomic_DNA"/>
</dbReference>
<proteinExistence type="predicted"/>
<dbReference type="AlphaFoldDB" id="A0A1C7MPG2"/>
<feature type="compositionally biased region" description="Low complexity" evidence="1">
    <location>
        <begin position="39"/>
        <end position="48"/>
    </location>
</feature>
<sequence length="219" mass="25093">MDDEFDYDYPPNQPRRRHYGQLWQRSPSPSDVADDSTSDVETSSNSSTAEEDESGSEYEYETEDESDSEGEEHSERRKAVARRKVVHEKPLERRKLPSHPPQSEAEERLSDFTDISDGEESHIDLVEPARLDEPWEYAFKKGDPVWVSTTGDIWHLGSVTTSKATETSPQSQAIIRYLVSFRTLHGHAKLRGWFSPLKGRIKPDTPHIRQLVVAADAWR</sequence>
<dbReference type="OrthoDB" id="3205170at2759"/>
<protein>
    <submittedName>
        <fullName evidence="2">Uncharacterized protein</fullName>
    </submittedName>
</protein>
<comment type="caution">
    <text evidence="2">The sequence shown here is derived from an EMBL/GenBank/DDBJ whole genome shotgun (WGS) entry which is preliminary data.</text>
</comment>